<sequence length="101" mass="10636">MFDLNSISTLIMPTILVLCLCVGYIVKNLIPNDSVNRFIPLILAIVGIAAGVASALTAGQPVTVDLIVAALVSALASTGVYEQFKKLLGEETKTTEEATKE</sequence>
<keyword evidence="1" id="KW-1133">Transmembrane helix</keyword>
<name>A0A8S5SW66_9CAUD</name>
<feature type="transmembrane region" description="Helical" evidence="1">
    <location>
        <begin position="6"/>
        <end position="26"/>
    </location>
</feature>
<accession>A0A8S5SW66</accession>
<dbReference type="EMBL" id="BK032687">
    <property type="protein sequence ID" value="DAF55160.1"/>
    <property type="molecule type" value="Genomic_DNA"/>
</dbReference>
<organism evidence="2">
    <name type="scientific">Siphoviridae sp. ctZHD14</name>
    <dbReference type="NCBI Taxonomy" id="2827891"/>
    <lineage>
        <taxon>Viruses</taxon>
        <taxon>Duplodnaviria</taxon>
        <taxon>Heunggongvirae</taxon>
        <taxon>Uroviricota</taxon>
        <taxon>Caudoviricetes</taxon>
    </lineage>
</organism>
<keyword evidence="1" id="KW-0472">Membrane</keyword>
<evidence type="ECO:0000313" key="2">
    <source>
        <dbReference type="EMBL" id="DAF55160.1"/>
    </source>
</evidence>
<feature type="transmembrane region" description="Helical" evidence="1">
    <location>
        <begin position="38"/>
        <end position="56"/>
    </location>
</feature>
<protein>
    <submittedName>
        <fullName evidence="2">Holin</fullName>
    </submittedName>
</protein>
<proteinExistence type="predicted"/>
<feature type="transmembrane region" description="Helical" evidence="1">
    <location>
        <begin position="62"/>
        <end position="81"/>
    </location>
</feature>
<evidence type="ECO:0000256" key="1">
    <source>
        <dbReference type="SAM" id="Phobius"/>
    </source>
</evidence>
<reference evidence="2" key="1">
    <citation type="journal article" date="2021" name="Proc. Natl. Acad. Sci. U.S.A.">
        <title>A Catalog of Tens of Thousands of Viruses from Human Metagenomes Reveals Hidden Associations with Chronic Diseases.</title>
        <authorList>
            <person name="Tisza M.J."/>
            <person name="Buck C.B."/>
        </authorList>
    </citation>
    <scope>NUCLEOTIDE SEQUENCE</scope>
    <source>
        <strain evidence="2">CtZHD14</strain>
    </source>
</reference>
<keyword evidence="1" id="KW-0812">Transmembrane</keyword>